<gene>
    <name evidence="4" type="ORF">CUNI_LOCUS13638</name>
</gene>
<comment type="subcellular location">
    <subcellularLocation>
        <location evidence="1">Cytoplasm</location>
    </subcellularLocation>
</comment>
<accession>A0A8S3ZK71</accession>
<evidence type="ECO:0000313" key="5">
    <source>
        <dbReference type="Proteomes" id="UP000678393"/>
    </source>
</evidence>
<dbReference type="InterPro" id="IPR055108">
    <property type="entry name" value="Syntrophin_4th"/>
</dbReference>
<keyword evidence="5" id="KW-1185">Reference proteome</keyword>
<reference evidence="4" key="1">
    <citation type="submission" date="2021-04" db="EMBL/GenBank/DDBJ databases">
        <authorList>
            <consortium name="Molecular Ecology Group"/>
        </authorList>
    </citation>
    <scope>NUCLEOTIDE SEQUENCE</scope>
</reference>
<dbReference type="GO" id="GO:0005198">
    <property type="term" value="F:structural molecule activity"/>
    <property type="evidence" value="ECO:0007669"/>
    <property type="project" value="InterPro"/>
</dbReference>
<name>A0A8S3ZK71_9EUPU</name>
<dbReference type="Proteomes" id="UP000678393">
    <property type="component" value="Unassembled WGS sequence"/>
</dbReference>
<feature type="non-terminal residue" evidence="4">
    <location>
        <position position="1"/>
    </location>
</feature>
<organism evidence="4 5">
    <name type="scientific">Candidula unifasciata</name>
    <dbReference type="NCBI Taxonomy" id="100452"/>
    <lineage>
        <taxon>Eukaryota</taxon>
        <taxon>Metazoa</taxon>
        <taxon>Spiralia</taxon>
        <taxon>Lophotrochozoa</taxon>
        <taxon>Mollusca</taxon>
        <taxon>Gastropoda</taxon>
        <taxon>Heterobranchia</taxon>
        <taxon>Euthyneura</taxon>
        <taxon>Panpulmonata</taxon>
        <taxon>Eupulmonata</taxon>
        <taxon>Stylommatophora</taxon>
        <taxon>Helicina</taxon>
        <taxon>Helicoidea</taxon>
        <taxon>Geomitridae</taxon>
        <taxon>Candidula</taxon>
    </lineage>
</organism>
<evidence type="ECO:0000259" key="3">
    <source>
        <dbReference type="Pfam" id="PF23012"/>
    </source>
</evidence>
<evidence type="ECO:0000256" key="1">
    <source>
        <dbReference type="ARBA" id="ARBA00004496"/>
    </source>
</evidence>
<dbReference type="PANTHER" id="PTHR10554">
    <property type="entry name" value="SYNTROPHIN"/>
    <property type="match status" value="1"/>
</dbReference>
<dbReference type="EMBL" id="CAJHNH020002915">
    <property type="protein sequence ID" value="CAG5128080.1"/>
    <property type="molecule type" value="Genomic_DNA"/>
</dbReference>
<protein>
    <recommendedName>
        <fullName evidence="3">Syntrophin C-terminal PH domain-containing protein</fullName>
    </recommendedName>
</protein>
<proteinExistence type="predicted"/>
<evidence type="ECO:0000256" key="2">
    <source>
        <dbReference type="ARBA" id="ARBA00022490"/>
    </source>
</evidence>
<dbReference type="AlphaFoldDB" id="A0A8S3ZK71"/>
<dbReference type="InterPro" id="IPR015482">
    <property type="entry name" value="Syntrophin"/>
</dbReference>
<comment type="caution">
    <text evidence="4">The sequence shown here is derived from an EMBL/GenBank/DDBJ whole genome shotgun (WGS) entry which is preliminary data.</text>
</comment>
<dbReference type="GO" id="GO:0005737">
    <property type="term" value="C:cytoplasm"/>
    <property type="evidence" value="ECO:0007669"/>
    <property type="project" value="UniProtKB-SubCell"/>
</dbReference>
<dbReference type="OrthoDB" id="9975356at2759"/>
<dbReference type="Pfam" id="PF23012">
    <property type="entry name" value="Syntrophin_4th"/>
    <property type="match status" value="1"/>
</dbReference>
<dbReference type="PANTHER" id="PTHR10554:SF1">
    <property type="entry name" value="FI16515P1"/>
    <property type="match status" value="1"/>
</dbReference>
<sequence>IQLMCWVYERMPQTEHWQVWKEKFLALKAADVYLFDVPPMHSNDWAKCEMKYKVYECMFKILKGTEVPDNRQHCCSIQTGSKQVICLSLENRTGLLNLETAWYKTSNLAVKRLVSKTFGCVWQDHLSGLILDLEQGFSLYDHQTKSILWSYRFSQLKSSSDDGQTKLTLNFQNDTPKQLETQVIECTDLQTLIYCIHSFLSAKLSTVDPSFLGNH</sequence>
<keyword evidence="2" id="KW-0963">Cytoplasm</keyword>
<evidence type="ECO:0000313" key="4">
    <source>
        <dbReference type="EMBL" id="CAG5128080.1"/>
    </source>
</evidence>
<feature type="domain" description="Syntrophin C-terminal PH" evidence="3">
    <location>
        <begin position="117"/>
        <end position="206"/>
    </location>
</feature>
<dbReference type="GO" id="GO:0016010">
    <property type="term" value="C:dystrophin-associated glycoprotein complex"/>
    <property type="evidence" value="ECO:0007669"/>
    <property type="project" value="TreeGrafter"/>
</dbReference>